<reference evidence="2 3" key="1">
    <citation type="submission" date="2018-07" db="EMBL/GenBank/DDBJ databases">
        <title>Genome sequencing of Runella.</title>
        <authorList>
            <person name="Baek M.-G."/>
            <person name="Yi H."/>
        </authorList>
    </citation>
    <scope>NUCLEOTIDE SEQUENCE [LARGE SCALE GENOMIC DNA]</scope>
    <source>
        <strain evidence="2 3">HYN0085</strain>
    </source>
</reference>
<dbReference type="OrthoDB" id="3540923at2"/>
<dbReference type="Proteomes" id="UP000251993">
    <property type="component" value="Chromosome"/>
</dbReference>
<keyword evidence="3" id="KW-1185">Reference proteome</keyword>
<keyword evidence="1" id="KW-0175">Coiled coil</keyword>
<name>A0A344TNE5_9BACT</name>
<evidence type="ECO:0000256" key="1">
    <source>
        <dbReference type="SAM" id="Coils"/>
    </source>
</evidence>
<evidence type="ECO:0000313" key="3">
    <source>
        <dbReference type="Proteomes" id="UP000251993"/>
    </source>
</evidence>
<dbReference type="EMBL" id="CP030850">
    <property type="protein sequence ID" value="AXE20166.1"/>
    <property type="molecule type" value="Genomic_DNA"/>
</dbReference>
<protein>
    <submittedName>
        <fullName evidence="2">Uncharacterized protein</fullName>
    </submittedName>
</protein>
<proteinExistence type="predicted"/>
<gene>
    <name evidence="2" type="ORF">DR864_21630</name>
</gene>
<evidence type="ECO:0000313" key="2">
    <source>
        <dbReference type="EMBL" id="AXE20166.1"/>
    </source>
</evidence>
<feature type="coiled-coil region" evidence="1">
    <location>
        <begin position="28"/>
        <end position="113"/>
    </location>
</feature>
<sequence>MEEYTRLNKELQHLQTQIAEKQWVEARLIDIEAKKANQKANLVHLQEQLAKERADVTALEGLSLVGLFYSILGNKDQQLEKERREALMAQLKYDEAQQSLTLSEREAEGLQVRMQRIHEAEEMLEAKLEIKLSLLLLEPTPAAQALKQRHTQWQALKKQKLEISEAFEAGKLYREILELLTRQLKSTQNWGTWDVLGGGMLSSYVKQQRLGDVRKTLSSLRHYELNFRRELADIKQSLDLDVELTGVEGFLDVFFDNLITDWIVQQRINRSLAGAQKAFSQVGEVLDRLGIRCQQVDSQIAIEEDELRKKIVEAT</sequence>
<organism evidence="2 3">
    <name type="scientific">Runella rosea</name>
    <dbReference type="NCBI Taxonomy" id="2259595"/>
    <lineage>
        <taxon>Bacteria</taxon>
        <taxon>Pseudomonadati</taxon>
        <taxon>Bacteroidota</taxon>
        <taxon>Cytophagia</taxon>
        <taxon>Cytophagales</taxon>
        <taxon>Spirosomataceae</taxon>
        <taxon>Runella</taxon>
    </lineage>
</organism>
<dbReference type="AlphaFoldDB" id="A0A344TNE5"/>
<dbReference type="KEGG" id="run:DR864_21630"/>
<dbReference type="RefSeq" id="WP_114068932.1">
    <property type="nucleotide sequence ID" value="NZ_CP030850.1"/>
</dbReference>
<accession>A0A344TNE5</accession>